<keyword evidence="2" id="KW-0732">Signal</keyword>
<dbReference type="AlphaFoldDB" id="A0A9P5MQH4"/>
<protein>
    <submittedName>
        <fullName evidence="3">Uncharacterized protein</fullName>
    </submittedName>
</protein>
<keyword evidence="4" id="KW-1185">Reference proteome</keyword>
<gene>
    <name evidence="3" type="ORF">DFH94DRAFT_341037</name>
</gene>
<feature type="chain" id="PRO_5040427195" evidence="2">
    <location>
        <begin position="33"/>
        <end position="189"/>
    </location>
</feature>
<feature type="signal peptide" evidence="2">
    <location>
        <begin position="1"/>
        <end position="32"/>
    </location>
</feature>
<evidence type="ECO:0000256" key="2">
    <source>
        <dbReference type="SAM" id="SignalP"/>
    </source>
</evidence>
<accession>A0A9P5MQH4</accession>
<evidence type="ECO:0000313" key="4">
    <source>
        <dbReference type="Proteomes" id="UP000759537"/>
    </source>
</evidence>
<feature type="region of interest" description="Disordered" evidence="1">
    <location>
        <begin position="68"/>
        <end position="88"/>
    </location>
</feature>
<reference evidence="3" key="1">
    <citation type="submission" date="2019-10" db="EMBL/GenBank/DDBJ databases">
        <authorList>
            <consortium name="DOE Joint Genome Institute"/>
            <person name="Kuo A."/>
            <person name="Miyauchi S."/>
            <person name="Kiss E."/>
            <person name="Drula E."/>
            <person name="Kohler A."/>
            <person name="Sanchez-Garcia M."/>
            <person name="Andreopoulos B."/>
            <person name="Barry K.W."/>
            <person name="Bonito G."/>
            <person name="Buee M."/>
            <person name="Carver A."/>
            <person name="Chen C."/>
            <person name="Cichocki N."/>
            <person name="Clum A."/>
            <person name="Culley D."/>
            <person name="Crous P.W."/>
            <person name="Fauchery L."/>
            <person name="Girlanda M."/>
            <person name="Hayes R."/>
            <person name="Keri Z."/>
            <person name="LaButti K."/>
            <person name="Lipzen A."/>
            <person name="Lombard V."/>
            <person name="Magnuson J."/>
            <person name="Maillard F."/>
            <person name="Morin E."/>
            <person name="Murat C."/>
            <person name="Nolan M."/>
            <person name="Ohm R."/>
            <person name="Pangilinan J."/>
            <person name="Pereira M."/>
            <person name="Perotto S."/>
            <person name="Peter M."/>
            <person name="Riley R."/>
            <person name="Sitrit Y."/>
            <person name="Stielow B."/>
            <person name="Szollosi G."/>
            <person name="Zifcakova L."/>
            <person name="Stursova M."/>
            <person name="Spatafora J.W."/>
            <person name="Tedersoo L."/>
            <person name="Vaario L.-M."/>
            <person name="Yamada A."/>
            <person name="Yan M."/>
            <person name="Wang P."/>
            <person name="Xu J."/>
            <person name="Bruns T."/>
            <person name="Baldrian P."/>
            <person name="Vilgalys R."/>
            <person name="Henrissat B."/>
            <person name="Grigoriev I.V."/>
            <person name="Hibbett D."/>
            <person name="Nagy L.G."/>
            <person name="Martin F.M."/>
        </authorList>
    </citation>
    <scope>NUCLEOTIDE SEQUENCE</scope>
    <source>
        <strain evidence="3">Prilba</strain>
    </source>
</reference>
<feature type="compositionally biased region" description="Low complexity" evidence="1">
    <location>
        <begin position="125"/>
        <end position="137"/>
    </location>
</feature>
<evidence type="ECO:0000313" key="3">
    <source>
        <dbReference type="EMBL" id="KAF8466575.1"/>
    </source>
</evidence>
<feature type="region of interest" description="Disordered" evidence="1">
    <location>
        <begin position="103"/>
        <end position="189"/>
    </location>
</feature>
<name>A0A9P5MQH4_9AGAM</name>
<dbReference type="EMBL" id="WHVB01000040">
    <property type="protein sequence ID" value="KAF8466575.1"/>
    <property type="molecule type" value="Genomic_DNA"/>
</dbReference>
<sequence length="189" mass="19890">MLVRLLAEFLEALLPLLLPLGLFSSFSGAADAALKKLLTLTWNDTDRVVWDTDHTDLEGMQVTPFSYTRTTGTFSGPTSPTFSGDGSMRQYRDSQALLDGEGVRAATARSGSRYGPTSSGGGSASPGSSSHAHSSSLGGPGFPAAHPHQPLSPKEHDGCASTGLVDLDSRAQLRRPSGTRFRPATTRSL</sequence>
<feature type="compositionally biased region" description="Low complexity" evidence="1">
    <location>
        <begin position="70"/>
        <end position="84"/>
    </location>
</feature>
<proteinExistence type="predicted"/>
<evidence type="ECO:0000256" key="1">
    <source>
        <dbReference type="SAM" id="MobiDB-lite"/>
    </source>
</evidence>
<dbReference type="Proteomes" id="UP000759537">
    <property type="component" value="Unassembled WGS sequence"/>
</dbReference>
<reference evidence="3" key="2">
    <citation type="journal article" date="2020" name="Nat. Commun.">
        <title>Large-scale genome sequencing of mycorrhizal fungi provides insights into the early evolution of symbiotic traits.</title>
        <authorList>
            <person name="Miyauchi S."/>
            <person name="Kiss E."/>
            <person name="Kuo A."/>
            <person name="Drula E."/>
            <person name="Kohler A."/>
            <person name="Sanchez-Garcia M."/>
            <person name="Morin E."/>
            <person name="Andreopoulos B."/>
            <person name="Barry K.W."/>
            <person name="Bonito G."/>
            <person name="Buee M."/>
            <person name="Carver A."/>
            <person name="Chen C."/>
            <person name="Cichocki N."/>
            <person name="Clum A."/>
            <person name="Culley D."/>
            <person name="Crous P.W."/>
            <person name="Fauchery L."/>
            <person name="Girlanda M."/>
            <person name="Hayes R.D."/>
            <person name="Keri Z."/>
            <person name="LaButti K."/>
            <person name="Lipzen A."/>
            <person name="Lombard V."/>
            <person name="Magnuson J."/>
            <person name="Maillard F."/>
            <person name="Murat C."/>
            <person name="Nolan M."/>
            <person name="Ohm R.A."/>
            <person name="Pangilinan J."/>
            <person name="Pereira M.F."/>
            <person name="Perotto S."/>
            <person name="Peter M."/>
            <person name="Pfister S."/>
            <person name="Riley R."/>
            <person name="Sitrit Y."/>
            <person name="Stielow J.B."/>
            <person name="Szollosi G."/>
            <person name="Zifcakova L."/>
            <person name="Stursova M."/>
            <person name="Spatafora J.W."/>
            <person name="Tedersoo L."/>
            <person name="Vaario L.M."/>
            <person name="Yamada A."/>
            <person name="Yan M."/>
            <person name="Wang P."/>
            <person name="Xu J."/>
            <person name="Bruns T."/>
            <person name="Baldrian P."/>
            <person name="Vilgalys R."/>
            <person name="Dunand C."/>
            <person name="Henrissat B."/>
            <person name="Grigoriev I.V."/>
            <person name="Hibbett D."/>
            <person name="Nagy L.G."/>
            <person name="Martin F.M."/>
        </authorList>
    </citation>
    <scope>NUCLEOTIDE SEQUENCE</scope>
    <source>
        <strain evidence="3">Prilba</strain>
    </source>
</reference>
<organism evidence="3 4">
    <name type="scientific">Russula ochroleuca</name>
    <dbReference type="NCBI Taxonomy" id="152965"/>
    <lineage>
        <taxon>Eukaryota</taxon>
        <taxon>Fungi</taxon>
        <taxon>Dikarya</taxon>
        <taxon>Basidiomycota</taxon>
        <taxon>Agaricomycotina</taxon>
        <taxon>Agaricomycetes</taxon>
        <taxon>Russulales</taxon>
        <taxon>Russulaceae</taxon>
        <taxon>Russula</taxon>
    </lineage>
</organism>
<comment type="caution">
    <text evidence="3">The sequence shown here is derived from an EMBL/GenBank/DDBJ whole genome shotgun (WGS) entry which is preliminary data.</text>
</comment>